<dbReference type="EMBL" id="AP008207">
    <property type="protein sequence ID" value="BAH91225.1"/>
    <property type="molecule type" value="Genomic_DNA"/>
</dbReference>
<accession>C7IWX5</accession>
<evidence type="ECO:0000313" key="4">
    <source>
        <dbReference type="Proteomes" id="UP000000763"/>
    </source>
</evidence>
<feature type="region of interest" description="Disordered" evidence="1">
    <location>
        <begin position="51"/>
        <end position="106"/>
    </location>
</feature>
<evidence type="ECO:0000313" key="3">
    <source>
        <dbReference type="EMBL" id="BAH91225.1"/>
    </source>
</evidence>
<dbReference type="AlphaFoldDB" id="C7IWX5"/>
<sequence length="128" mass="14005">MGSRDGWRLLLLLLGFLLVAPTCRAREAQPLPVLEEEEVVADAAGGRGGDCRVKMQGGRKASGWSADDDVRTEGRKDSPVDREQLFCQRPAGAASGEGEGRRRSTWGGGGFLPWIFHILVLLKNLFRK</sequence>
<proteinExistence type="predicted"/>
<dbReference type="Proteomes" id="UP000000763">
    <property type="component" value="Chromosome 1"/>
</dbReference>
<keyword evidence="2" id="KW-0732">Signal</keyword>
<reference evidence="3 4" key="1">
    <citation type="journal article" date="2005" name="Nature">
        <title>The map-based sequence of the rice genome.</title>
        <authorList>
            <consortium name="International rice genome sequencing project (IRGSP)"/>
            <person name="Matsumoto T."/>
            <person name="Wu J."/>
            <person name="Kanamori H."/>
            <person name="Katayose Y."/>
            <person name="Fujisawa M."/>
            <person name="Namiki N."/>
            <person name="Mizuno H."/>
            <person name="Yamamoto K."/>
            <person name="Antonio B.A."/>
            <person name="Baba T."/>
            <person name="Sakata K."/>
            <person name="Nagamura Y."/>
            <person name="Aoki H."/>
            <person name="Arikawa K."/>
            <person name="Arita K."/>
            <person name="Bito T."/>
            <person name="Chiden Y."/>
            <person name="Fujitsuka N."/>
            <person name="Fukunaka R."/>
            <person name="Hamada M."/>
            <person name="Harada C."/>
            <person name="Hayashi A."/>
            <person name="Hijishita S."/>
            <person name="Honda M."/>
            <person name="Hosokawa S."/>
            <person name="Ichikawa Y."/>
            <person name="Idonuma A."/>
            <person name="Iijima M."/>
            <person name="Ikeda M."/>
            <person name="Ikeno M."/>
            <person name="Ito K."/>
            <person name="Ito S."/>
            <person name="Ito T."/>
            <person name="Ito Y."/>
            <person name="Ito Y."/>
            <person name="Iwabuchi A."/>
            <person name="Kamiya K."/>
            <person name="Karasawa W."/>
            <person name="Kurita K."/>
            <person name="Katagiri S."/>
            <person name="Kikuta A."/>
            <person name="Kobayashi H."/>
            <person name="Kobayashi N."/>
            <person name="Machita K."/>
            <person name="Maehara T."/>
            <person name="Masukawa M."/>
            <person name="Mizubayashi T."/>
            <person name="Mukai Y."/>
            <person name="Nagasaki H."/>
            <person name="Nagata Y."/>
            <person name="Naito S."/>
            <person name="Nakashima M."/>
            <person name="Nakama Y."/>
            <person name="Nakamichi Y."/>
            <person name="Nakamura M."/>
            <person name="Meguro A."/>
            <person name="Negishi M."/>
            <person name="Ohta I."/>
            <person name="Ohta T."/>
            <person name="Okamoto M."/>
            <person name="Ono N."/>
            <person name="Saji S."/>
            <person name="Sakaguchi M."/>
            <person name="Sakai K."/>
            <person name="Shibata M."/>
            <person name="Shimokawa T."/>
            <person name="Song J."/>
            <person name="Takazaki Y."/>
            <person name="Terasawa K."/>
            <person name="Tsugane M."/>
            <person name="Tsuji K."/>
            <person name="Ueda S."/>
            <person name="Waki K."/>
            <person name="Yamagata H."/>
            <person name="Yamamoto M."/>
            <person name="Yamamoto S."/>
            <person name="Yamane H."/>
            <person name="Yoshiki S."/>
            <person name="Yoshihara R."/>
            <person name="Yukawa K."/>
            <person name="Zhong H."/>
            <person name="Yano M."/>
            <person name="Yuan Q."/>
            <person name="Ouyang S."/>
            <person name="Liu J."/>
            <person name="Jones K.M."/>
            <person name="Gansberger K."/>
            <person name="Moffat K."/>
            <person name="Hill J."/>
            <person name="Bera J."/>
            <person name="Fadrosh D."/>
            <person name="Jin S."/>
            <person name="Johri S."/>
            <person name="Kim M."/>
            <person name="Overton L."/>
            <person name="Reardon M."/>
            <person name="Tsitrin T."/>
            <person name="Vuong H."/>
            <person name="Weaver B."/>
            <person name="Ciecko A."/>
            <person name="Tallon L."/>
            <person name="Jackson J."/>
            <person name="Pai G."/>
            <person name="Aken S.V."/>
            <person name="Utterback T."/>
            <person name="Reidmuller S."/>
            <person name="Feldblyum T."/>
            <person name="Hsiao J."/>
            <person name="Zismann V."/>
            <person name="Iobst S."/>
            <person name="de Vazeille A.R."/>
            <person name="Buell C.R."/>
            <person name="Ying K."/>
            <person name="Li Y."/>
            <person name="Lu T."/>
            <person name="Huang Y."/>
            <person name="Zhao Q."/>
            <person name="Feng Q."/>
            <person name="Zhang L."/>
            <person name="Zhu J."/>
            <person name="Weng Q."/>
            <person name="Mu J."/>
            <person name="Lu Y."/>
            <person name="Fan D."/>
            <person name="Liu Y."/>
            <person name="Guan J."/>
            <person name="Zhang Y."/>
            <person name="Yu S."/>
            <person name="Liu X."/>
            <person name="Zhang Y."/>
            <person name="Hong G."/>
            <person name="Han B."/>
            <person name="Choisne N."/>
            <person name="Demange N."/>
            <person name="Orjeda G."/>
            <person name="Samain S."/>
            <person name="Cattolico L."/>
            <person name="Pelletier E."/>
            <person name="Couloux A."/>
            <person name="Segurens B."/>
            <person name="Wincker P."/>
            <person name="D'Hont A."/>
            <person name="Scarpelli C."/>
            <person name="Weissenbach J."/>
            <person name="Salanoubat M."/>
            <person name="Quetier F."/>
            <person name="Yu Y."/>
            <person name="Kim H.R."/>
            <person name="Rambo T."/>
            <person name="Currie J."/>
            <person name="Collura K."/>
            <person name="Luo M."/>
            <person name="Yang T."/>
            <person name="Ammiraju J.S.S."/>
            <person name="Engler F."/>
            <person name="Soderlund C."/>
            <person name="Wing R.A."/>
            <person name="Palmer L.E."/>
            <person name="de la Bastide M."/>
            <person name="Spiegel L."/>
            <person name="Nascimento L."/>
            <person name="Zutavern T."/>
            <person name="O'Shaughnessy A."/>
            <person name="Dike S."/>
            <person name="Dedhia N."/>
            <person name="Preston R."/>
            <person name="Balija V."/>
            <person name="McCombie W.R."/>
            <person name="Chow T."/>
            <person name="Chen H."/>
            <person name="Chung M."/>
            <person name="Chen C."/>
            <person name="Shaw J."/>
            <person name="Wu H."/>
            <person name="Hsiao K."/>
            <person name="Chao Y."/>
            <person name="Chu M."/>
            <person name="Cheng C."/>
            <person name="Hour A."/>
            <person name="Lee P."/>
            <person name="Lin S."/>
            <person name="Lin Y."/>
            <person name="Liou J."/>
            <person name="Liu S."/>
            <person name="Hsing Y."/>
            <person name="Raghuvanshi S."/>
            <person name="Mohanty A."/>
            <person name="Bharti A.K."/>
            <person name="Gaur A."/>
            <person name="Gupta V."/>
            <person name="Kumar D."/>
            <person name="Ravi V."/>
            <person name="Vij S."/>
            <person name="Kapur A."/>
            <person name="Khurana P."/>
            <person name="Khurana P."/>
            <person name="Khurana J.P."/>
            <person name="Tyagi A.K."/>
            <person name="Gaikwad K."/>
            <person name="Singh A."/>
            <person name="Dalal V."/>
            <person name="Srivastava S."/>
            <person name="Dixit A."/>
            <person name="Pal A.K."/>
            <person name="Ghazi I.A."/>
            <person name="Yadav M."/>
            <person name="Pandit A."/>
            <person name="Bhargava A."/>
            <person name="Sureshbabu K."/>
            <person name="Batra K."/>
            <person name="Sharma T.R."/>
            <person name="Mohapatra T."/>
            <person name="Singh N.K."/>
            <person name="Messing J."/>
            <person name="Nelson A.B."/>
            <person name="Fuks G."/>
            <person name="Kavchok S."/>
            <person name="Keizer G."/>
            <person name="Linton E."/>
            <person name="Llaca V."/>
            <person name="Song R."/>
            <person name="Tanyolac B."/>
            <person name="Young S."/>
            <person name="Ho-Il K."/>
            <person name="Hahn J.H."/>
            <person name="Sangsakoo G."/>
            <person name="Vanavichit A."/>
            <person name="de Mattos Luiz.A.T."/>
            <person name="Zimmer P.D."/>
            <person name="Malone G."/>
            <person name="Dellagostin O."/>
            <person name="de Oliveira A.C."/>
            <person name="Bevan M."/>
            <person name="Bancroft I."/>
            <person name="Minx P."/>
            <person name="Cordum H."/>
            <person name="Wilson R."/>
            <person name="Cheng Z."/>
            <person name="Jin W."/>
            <person name="Jiang J."/>
            <person name="Leong S.A."/>
            <person name="Iwama H."/>
            <person name="Gojobori T."/>
            <person name="Itoh T."/>
            <person name="Niimura Y."/>
            <person name="Fujii Y."/>
            <person name="Habara T."/>
            <person name="Sakai H."/>
            <person name="Sato Y."/>
            <person name="Wilson G."/>
            <person name="Kumar K."/>
            <person name="McCouch S."/>
            <person name="Juretic N."/>
            <person name="Hoen D."/>
            <person name="Wright S."/>
            <person name="Bruskiewich R."/>
            <person name="Bureau T."/>
            <person name="Miyao A."/>
            <person name="Hirochika H."/>
            <person name="Nishikawa T."/>
            <person name="Kadowaki K."/>
            <person name="Sugiura M."/>
            <person name="Burr B."/>
            <person name="Sasaki T."/>
        </authorList>
    </citation>
    <scope>NUCLEOTIDE SEQUENCE [LARGE SCALE GENOMIC DNA]</scope>
    <source>
        <strain evidence="4">cv. Nipponbare</strain>
    </source>
</reference>
<feature type="signal peptide" evidence="2">
    <location>
        <begin position="1"/>
        <end position="25"/>
    </location>
</feature>
<name>C7IWX5_ORYSJ</name>
<evidence type="ECO:0000256" key="1">
    <source>
        <dbReference type="SAM" id="MobiDB-lite"/>
    </source>
</evidence>
<gene>
    <name evidence="3" type="ordered locus">Os01g0667300</name>
</gene>
<evidence type="ECO:0000256" key="2">
    <source>
        <dbReference type="SAM" id="SignalP"/>
    </source>
</evidence>
<feature type="chain" id="PRO_5002978837" evidence="2">
    <location>
        <begin position="26"/>
        <end position="128"/>
    </location>
</feature>
<organism evidence="3 4">
    <name type="scientific">Oryza sativa subsp. japonica</name>
    <name type="common">Rice</name>
    <dbReference type="NCBI Taxonomy" id="39947"/>
    <lineage>
        <taxon>Eukaryota</taxon>
        <taxon>Viridiplantae</taxon>
        <taxon>Streptophyta</taxon>
        <taxon>Embryophyta</taxon>
        <taxon>Tracheophyta</taxon>
        <taxon>Spermatophyta</taxon>
        <taxon>Magnoliopsida</taxon>
        <taxon>Liliopsida</taxon>
        <taxon>Poales</taxon>
        <taxon>Poaceae</taxon>
        <taxon>BOP clade</taxon>
        <taxon>Oryzoideae</taxon>
        <taxon>Oryzeae</taxon>
        <taxon>Oryzinae</taxon>
        <taxon>Oryza</taxon>
        <taxon>Oryza sativa</taxon>
    </lineage>
</organism>
<protein>
    <submittedName>
        <fullName evidence="3">Os01g0667300 protein</fullName>
    </submittedName>
</protein>
<feature type="compositionally biased region" description="Basic and acidic residues" evidence="1">
    <location>
        <begin position="68"/>
        <end position="84"/>
    </location>
</feature>
<reference evidence="4" key="2">
    <citation type="journal article" date="2008" name="Nucleic Acids Res.">
        <title>The rice annotation project database (RAP-DB): 2008 update.</title>
        <authorList>
            <consortium name="The rice annotation project (RAP)"/>
        </authorList>
    </citation>
    <scope>GENOME REANNOTATION</scope>
    <source>
        <strain evidence="4">cv. Nipponbare</strain>
    </source>
</reference>
<dbReference type="KEGG" id="dosa:Os01g0667300"/>